<dbReference type="PANTHER" id="PTHR14969">
    <property type="entry name" value="SPHINGOSINE-1-PHOSPHATE PHOSPHOHYDROLASE"/>
    <property type="match status" value="1"/>
</dbReference>
<evidence type="ECO:0000256" key="4">
    <source>
        <dbReference type="ARBA" id="ARBA00022824"/>
    </source>
</evidence>
<evidence type="ECO:0000256" key="6">
    <source>
        <dbReference type="ARBA" id="ARBA00023136"/>
    </source>
</evidence>
<protein>
    <recommendedName>
        <fullName evidence="9">Phosphatidic acid phosphatase type 2/haloperoxidase domain-containing protein</fullName>
    </recommendedName>
</protein>
<keyword evidence="5 8" id="KW-1133">Transmembrane helix</keyword>
<dbReference type="SMART" id="SM00014">
    <property type="entry name" value="acidPPc"/>
    <property type="match status" value="1"/>
</dbReference>
<evidence type="ECO:0000256" key="3">
    <source>
        <dbReference type="ARBA" id="ARBA00022801"/>
    </source>
</evidence>
<keyword evidence="11" id="KW-1185">Reference proteome</keyword>
<accession>A0ABP1ABA7</accession>
<keyword evidence="4" id="KW-0256">Endoplasmic reticulum</keyword>
<dbReference type="EMBL" id="OZ023711">
    <property type="protein sequence ID" value="CAK9859822.1"/>
    <property type="molecule type" value="Genomic_DNA"/>
</dbReference>
<feature type="transmembrane region" description="Helical" evidence="8">
    <location>
        <begin position="282"/>
        <end position="302"/>
    </location>
</feature>
<evidence type="ECO:0000259" key="9">
    <source>
        <dbReference type="SMART" id="SM00014"/>
    </source>
</evidence>
<dbReference type="PANTHER" id="PTHR14969:SF28">
    <property type="entry name" value="DIHYDROSPHINGOSINE 1-PHOSPHATE PHOSPHATASE LCB3-RELATED"/>
    <property type="match status" value="1"/>
</dbReference>
<dbReference type="Gene3D" id="1.20.144.10">
    <property type="entry name" value="Phosphatidic acid phosphatase type 2/haloperoxidase"/>
    <property type="match status" value="1"/>
</dbReference>
<evidence type="ECO:0000313" key="10">
    <source>
        <dbReference type="EMBL" id="CAK9859822.1"/>
    </source>
</evidence>
<gene>
    <name evidence="10" type="ORF">CSSPJE1EN2_LOCUS2817</name>
</gene>
<proteinExistence type="inferred from homology"/>
<evidence type="ECO:0000256" key="2">
    <source>
        <dbReference type="ARBA" id="ARBA00022692"/>
    </source>
</evidence>
<evidence type="ECO:0000256" key="7">
    <source>
        <dbReference type="ARBA" id="ARBA00038324"/>
    </source>
</evidence>
<feature type="domain" description="Phosphatidic acid phosphatase type 2/haloperoxidase" evidence="9">
    <location>
        <begin position="115"/>
        <end position="239"/>
    </location>
</feature>
<keyword evidence="6 8" id="KW-0472">Membrane</keyword>
<comment type="similarity">
    <text evidence="7">Belongs to the type 2 lipid phosphate phosphatase family.</text>
</comment>
<dbReference type="InterPro" id="IPR036938">
    <property type="entry name" value="PAP2/HPO_sf"/>
</dbReference>
<dbReference type="InterPro" id="IPR000326">
    <property type="entry name" value="PAP2/HPO"/>
</dbReference>
<comment type="subcellular location">
    <subcellularLocation>
        <location evidence="1">Endoplasmic reticulum membrane</location>
        <topology evidence="1">Multi-pass membrane protein</topology>
    </subcellularLocation>
</comment>
<keyword evidence="2 8" id="KW-0812">Transmembrane</keyword>
<sequence>MPITVEKYNTTEAAGADWVSDSLPAFPTWQLLVIAGIVSWLFVAQRWSFTVHLRAVLQPFVLRHVDKGIAVVLQIQKWEHPLLDVLLASLASTVSVEFYTAFLPLLFWSGHTKLARQLTLLMALCIYIGNSVKDLVCAPRPPSPPVRRIVPMESEKESSLEYGLPSSHSINTLCLSGYLLHYLMGHKEEIGIASVSAIAALLSAIVFLVVFGRLYLGMHTPIDVAAGLALGALLLLGWCMVDDYVDAFITTGENVLWFWATIAILLLFAYPTPELRTPSFEFHTAFNGVVFGIVSAINRTYLEFHTDMIPIIPLSTWGGIIDLSRRLAIGLPIVLIAKAVSKALAIRVLPVVCNFVGFPIRSSHYVPIRISTTHAQCTSGSSKKMDVDHKQVHMSVILDDKASMDVDTGIRLVQYAGVGWAVAELTPYVFHYLAL</sequence>
<dbReference type="Proteomes" id="UP001497522">
    <property type="component" value="Chromosome 10"/>
</dbReference>
<evidence type="ECO:0000256" key="5">
    <source>
        <dbReference type="ARBA" id="ARBA00022989"/>
    </source>
</evidence>
<organism evidence="10 11">
    <name type="scientific">Sphagnum jensenii</name>
    <dbReference type="NCBI Taxonomy" id="128206"/>
    <lineage>
        <taxon>Eukaryota</taxon>
        <taxon>Viridiplantae</taxon>
        <taxon>Streptophyta</taxon>
        <taxon>Embryophyta</taxon>
        <taxon>Bryophyta</taxon>
        <taxon>Sphagnophytina</taxon>
        <taxon>Sphagnopsida</taxon>
        <taxon>Sphagnales</taxon>
        <taxon>Sphagnaceae</taxon>
        <taxon>Sphagnum</taxon>
    </lineage>
</organism>
<reference evidence="10" key="1">
    <citation type="submission" date="2024-03" db="EMBL/GenBank/DDBJ databases">
        <authorList>
            <consortium name="ELIXIR-Norway"/>
            <consortium name="Elixir Norway"/>
        </authorList>
    </citation>
    <scope>NUCLEOTIDE SEQUENCE</scope>
</reference>
<evidence type="ECO:0000256" key="8">
    <source>
        <dbReference type="SAM" id="Phobius"/>
    </source>
</evidence>
<evidence type="ECO:0000256" key="1">
    <source>
        <dbReference type="ARBA" id="ARBA00004477"/>
    </source>
</evidence>
<evidence type="ECO:0000313" key="11">
    <source>
        <dbReference type="Proteomes" id="UP001497522"/>
    </source>
</evidence>
<feature type="transmembrane region" description="Helical" evidence="8">
    <location>
        <begin position="253"/>
        <end position="270"/>
    </location>
</feature>
<feature type="transmembrane region" description="Helical" evidence="8">
    <location>
        <begin position="190"/>
        <end position="216"/>
    </location>
</feature>
<dbReference type="Pfam" id="PF01569">
    <property type="entry name" value="PAP2"/>
    <property type="match status" value="1"/>
</dbReference>
<feature type="transmembrane region" description="Helical" evidence="8">
    <location>
        <begin position="222"/>
        <end position="241"/>
    </location>
</feature>
<keyword evidence="3" id="KW-0378">Hydrolase</keyword>
<dbReference type="SUPFAM" id="SSF48317">
    <property type="entry name" value="Acid phosphatase/Vanadium-dependent haloperoxidase"/>
    <property type="match status" value="1"/>
</dbReference>
<name>A0ABP1ABA7_9BRYO</name>
<feature type="transmembrane region" description="Helical" evidence="8">
    <location>
        <begin position="26"/>
        <end position="44"/>
    </location>
</feature>